<dbReference type="InterPro" id="IPR029044">
    <property type="entry name" value="Nucleotide-diphossugar_trans"/>
</dbReference>
<dbReference type="Gene3D" id="3.90.550.10">
    <property type="entry name" value="Spore Coat Polysaccharide Biosynthesis Protein SpsA, Chain A"/>
    <property type="match status" value="1"/>
</dbReference>
<keyword evidence="3" id="KW-1185">Reference proteome</keyword>
<evidence type="ECO:0000313" key="2">
    <source>
        <dbReference type="EMBL" id="MBP1464209.1"/>
    </source>
</evidence>
<proteinExistence type="predicted"/>
<accession>A0ABS4D446</accession>
<protein>
    <submittedName>
        <fullName evidence="2">Glycosyltransferase family 2 protein</fullName>
    </submittedName>
</protein>
<dbReference type="CDD" id="cd00761">
    <property type="entry name" value="Glyco_tranf_GTA_type"/>
    <property type="match status" value="1"/>
</dbReference>
<comment type="caution">
    <text evidence="2">The sequence shown here is derived from an EMBL/GenBank/DDBJ whole genome shotgun (WGS) entry which is preliminary data.</text>
</comment>
<evidence type="ECO:0000259" key="1">
    <source>
        <dbReference type="Pfam" id="PF00535"/>
    </source>
</evidence>
<sequence length="256" mass="28629">MNANCVSVIIPVYNGERFLAEAIQSVLDQTLPPDKIIVVDDGSTDGSATLVHRLASTARLPIHYVYQENQGPAAARNCGLNLAQGDLIAFQDADDLWSAEKLALQVALLRQYPQAHAVTGYSQIVYVDHRDHGAITNHGRPGPILLLQESLFRRELFDLVGPFDPRLRGDEDVEWFLRLLEQPVELIIHPDVVLTYRRHETNLTGNLATSRHQFLLALQRAVVRRRQSPQANARTATVIFANAPIFRQDEEKNGST</sequence>
<dbReference type="InterPro" id="IPR050834">
    <property type="entry name" value="Glycosyltransf_2"/>
</dbReference>
<dbReference type="PANTHER" id="PTHR43685:SF11">
    <property type="entry name" value="GLYCOSYLTRANSFERASE TAGX-RELATED"/>
    <property type="match status" value="1"/>
</dbReference>
<dbReference type="PANTHER" id="PTHR43685">
    <property type="entry name" value="GLYCOSYLTRANSFERASE"/>
    <property type="match status" value="1"/>
</dbReference>
<gene>
    <name evidence="2" type="ORF">EYB53_000675</name>
</gene>
<dbReference type="EMBL" id="SIJK02000001">
    <property type="protein sequence ID" value="MBP1464209.1"/>
    <property type="molecule type" value="Genomic_DNA"/>
</dbReference>
<dbReference type="InterPro" id="IPR001173">
    <property type="entry name" value="Glyco_trans_2-like"/>
</dbReference>
<reference evidence="2 3" key="1">
    <citation type="submission" date="2021-03" db="EMBL/GenBank/DDBJ databases">
        <authorList>
            <person name="Grouzdev D.S."/>
        </authorList>
    </citation>
    <scope>NUCLEOTIDE SEQUENCE [LARGE SCALE GENOMIC DNA]</scope>
    <source>
        <strain evidence="2 3">M50-1</strain>
    </source>
</reference>
<dbReference type="Proteomes" id="UP001193081">
    <property type="component" value="Unassembled WGS sequence"/>
</dbReference>
<dbReference type="SUPFAM" id="SSF53448">
    <property type="entry name" value="Nucleotide-diphospho-sugar transferases"/>
    <property type="match status" value="1"/>
</dbReference>
<feature type="domain" description="Glycosyltransferase 2-like" evidence="1">
    <location>
        <begin position="7"/>
        <end position="136"/>
    </location>
</feature>
<dbReference type="RefSeq" id="WP_135475665.1">
    <property type="nucleotide sequence ID" value="NZ_SIJK02000001.1"/>
</dbReference>
<name>A0ABS4D446_9CHLR</name>
<dbReference type="Pfam" id="PF00535">
    <property type="entry name" value="Glycos_transf_2"/>
    <property type="match status" value="1"/>
</dbReference>
<evidence type="ECO:0000313" key="3">
    <source>
        <dbReference type="Proteomes" id="UP001193081"/>
    </source>
</evidence>
<organism evidence="2 3">
    <name type="scientific">Candidatus Chloroploca mongolica</name>
    <dbReference type="NCBI Taxonomy" id="2528176"/>
    <lineage>
        <taxon>Bacteria</taxon>
        <taxon>Bacillati</taxon>
        <taxon>Chloroflexota</taxon>
        <taxon>Chloroflexia</taxon>
        <taxon>Chloroflexales</taxon>
        <taxon>Chloroflexineae</taxon>
        <taxon>Oscillochloridaceae</taxon>
        <taxon>Candidatus Chloroploca</taxon>
    </lineage>
</organism>